<dbReference type="PANTHER" id="PTHR43581:SF2">
    <property type="entry name" value="EXCINUCLEASE ATPASE SUBUNIT"/>
    <property type="match status" value="1"/>
</dbReference>
<dbReference type="RefSeq" id="WP_093181284.1">
    <property type="nucleotide sequence ID" value="NZ_FMYH01000001.1"/>
</dbReference>
<keyword evidence="4" id="KW-1185">Reference proteome</keyword>
<dbReference type="SUPFAM" id="SSF52540">
    <property type="entry name" value="P-loop containing nucleoside triphosphate hydrolases"/>
    <property type="match status" value="1"/>
</dbReference>
<protein>
    <submittedName>
        <fullName evidence="3">AAA domain-containing protein</fullName>
    </submittedName>
</protein>
<dbReference type="InterPro" id="IPR003593">
    <property type="entry name" value="AAA+_ATPase"/>
</dbReference>
<feature type="domain" description="AAA+ ATPase" evidence="2">
    <location>
        <begin position="22"/>
        <end position="424"/>
    </location>
</feature>
<evidence type="ECO:0000313" key="3">
    <source>
        <dbReference type="EMBL" id="SDB93979.1"/>
    </source>
</evidence>
<dbReference type="InterPro" id="IPR051396">
    <property type="entry name" value="Bact_Antivir_Def_Nuclease"/>
</dbReference>
<dbReference type="OrthoDB" id="3237462at2"/>
<dbReference type="Pfam" id="PF13304">
    <property type="entry name" value="AAA_21"/>
    <property type="match status" value="1"/>
</dbReference>
<evidence type="ECO:0000313" key="4">
    <source>
        <dbReference type="Proteomes" id="UP000199039"/>
    </source>
</evidence>
<dbReference type="InterPro" id="IPR003959">
    <property type="entry name" value="ATPase_AAA_core"/>
</dbReference>
<reference evidence="3 4" key="1">
    <citation type="submission" date="2016-09" db="EMBL/GenBank/DDBJ databases">
        <authorList>
            <person name="Capua I."/>
            <person name="De Benedictis P."/>
            <person name="Joannis T."/>
            <person name="Lombin L.H."/>
            <person name="Cattoli G."/>
        </authorList>
    </citation>
    <scope>NUCLEOTIDE SEQUENCE [LARGE SCALE GENOMIC DNA]</scope>
    <source>
        <strain evidence="3 4">ISLP-3</strain>
    </source>
</reference>
<dbReference type="InterPro" id="IPR027417">
    <property type="entry name" value="P-loop_NTPase"/>
</dbReference>
<accession>A0A1G6HI91</accession>
<dbReference type="GO" id="GO:0005524">
    <property type="term" value="F:ATP binding"/>
    <property type="evidence" value="ECO:0007669"/>
    <property type="project" value="InterPro"/>
</dbReference>
<dbReference type="STRING" id="1814289.SAMN05216410_1067"/>
<name>A0A1G6HI91_9MICO</name>
<feature type="compositionally biased region" description="Low complexity" evidence="1">
    <location>
        <begin position="648"/>
        <end position="660"/>
    </location>
</feature>
<sequence length="667" mass="72433">MRLISARIRGYGRIVDSKINLDAKVIAIVGPNEAGKTTLLKALTHIHSDEAVPIPQRSRATEVTDQTRVTTFDYVLEESDQDALADLHLQEPPTRAEISRSADGENLYVGLSPLPAKSVKPLQSAVEHLNSSLADQLIDHWIDPNTTYADPEGDAARDYRRELQATIEAIDTAIVELGTELPDEAVETARSLHAATLKEDAGAEQLRATLRGVIDWAEQGDPGGAARTRLWNRTPDFILFNEADRSIQSTYVFDEALVNNPPGALKNLAGTASLDLPQLLLFVQTGDIARRRSAIVQANSRMDAIFGDAWKQSKLSVHIELDGNQLRIELMEDGDNVTVFDERSAGLRMFVALIAFLKVHGSDRLPILLIDEAENHLHIDAQADLVNMFVMQEHAVKVIYTTHSPACLPPDLGTGIRVVVPREDNLQISDVRNSFWQGSAGFSPLMLAMGAAAAAFTPARLVVLAEGATEMILLPTLMRSAIGENELRYQVAPGLSEVPRDFMPKLDLEAARVAYLVDGDDGGLKLKKSLTVAGVPENLVAELGAPGIENLIDPSDYRGAIAALLPECNPGVAASVLPELPTIELAADRSVSKWMEDWFKSEGIKGPSKVAVANWLVENKRATLSEGGVELLKALNKQLLVALGVESTTTSTEANTMTNSETRRPPH</sequence>
<dbReference type="InterPro" id="IPR041685">
    <property type="entry name" value="AAA_GajA/Old/RecF-like"/>
</dbReference>
<dbReference type="EMBL" id="FMYH01000001">
    <property type="protein sequence ID" value="SDB93979.1"/>
    <property type="molecule type" value="Genomic_DNA"/>
</dbReference>
<dbReference type="GO" id="GO:0016887">
    <property type="term" value="F:ATP hydrolysis activity"/>
    <property type="evidence" value="ECO:0007669"/>
    <property type="project" value="InterPro"/>
</dbReference>
<gene>
    <name evidence="3" type="ORF">SAMN05216410_1067</name>
</gene>
<proteinExistence type="predicted"/>
<dbReference type="Proteomes" id="UP000199039">
    <property type="component" value="Unassembled WGS sequence"/>
</dbReference>
<evidence type="ECO:0000259" key="2">
    <source>
        <dbReference type="SMART" id="SM00382"/>
    </source>
</evidence>
<feature type="region of interest" description="Disordered" evidence="1">
    <location>
        <begin position="648"/>
        <end position="667"/>
    </location>
</feature>
<dbReference type="Gene3D" id="3.40.50.300">
    <property type="entry name" value="P-loop containing nucleotide triphosphate hydrolases"/>
    <property type="match status" value="2"/>
</dbReference>
<dbReference type="PANTHER" id="PTHR43581">
    <property type="entry name" value="ATP/GTP PHOSPHATASE"/>
    <property type="match status" value="1"/>
</dbReference>
<organism evidence="3 4">
    <name type="scientific">Sanguibacter gelidistatuariae</name>
    <dbReference type="NCBI Taxonomy" id="1814289"/>
    <lineage>
        <taxon>Bacteria</taxon>
        <taxon>Bacillati</taxon>
        <taxon>Actinomycetota</taxon>
        <taxon>Actinomycetes</taxon>
        <taxon>Micrococcales</taxon>
        <taxon>Sanguibacteraceae</taxon>
        <taxon>Sanguibacter</taxon>
    </lineage>
</organism>
<evidence type="ECO:0000256" key="1">
    <source>
        <dbReference type="SAM" id="MobiDB-lite"/>
    </source>
</evidence>
<dbReference type="Pfam" id="PF13175">
    <property type="entry name" value="AAA_15"/>
    <property type="match status" value="1"/>
</dbReference>
<dbReference type="GO" id="GO:0006302">
    <property type="term" value="P:double-strand break repair"/>
    <property type="evidence" value="ECO:0007669"/>
    <property type="project" value="InterPro"/>
</dbReference>
<dbReference type="AlphaFoldDB" id="A0A1G6HI91"/>
<dbReference type="SMART" id="SM00382">
    <property type="entry name" value="AAA"/>
    <property type="match status" value="1"/>
</dbReference>